<dbReference type="AlphaFoldDB" id="A0A1B7N457"/>
<name>A0A1B7N457_9AGAM</name>
<dbReference type="InParanoid" id="A0A1B7N457"/>
<keyword evidence="2" id="KW-1185">Reference proteome</keyword>
<evidence type="ECO:0000313" key="1">
    <source>
        <dbReference type="EMBL" id="OAX39638.1"/>
    </source>
</evidence>
<sequence length="84" mass="9408">MHKLDAHIMPTDRAPLQTCFYLSPKVAAIAGHPMILSICSTSWLPTWYHRGIASRAIAIIHAGSKIIALWIRLCWHSVHGVRPD</sequence>
<gene>
    <name evidence="1" type="ORF">K503DRAFT_71594</name>
</gene>
<evidence type="ECO:0000313" key="2">
    <source>
        <dbReference type="Proteomes" id="UP000092154"/>
    </source>
</evidence>
<reference evidence="1 2" key="1">
    <citation type="submission" date="2016-06" db="EMBL/GenBank/DDBJ databases">
        <title>Comparative genomics of the ectomycorrhizal sister species Rhizopogon vinicolor and Rhizopogon vesiculosus (Basidiomycota: Boletales) reveals a divergence of the mating type B locus.</title>
        <authorList>
            <consortium name="DOE Joint Genome Institute"/>
            <person name="Mujic A.B."/>
            <person name="Kuo A."/>
            <person name="Tritt A."/>
            <person name="Lipzen A."/>
            <person name="Chen C."/>
            <person name="Johnson J."/>
            <person name="Sharma A."/>
            <person name="Barry K."/>
            <person name="Grigoriev I.V."/>
            <person name="Spatafora J.W."/>
        </authorList>
    </citation>
    <scope>NUCLEOTIDE SEQUENCE [LARGE SCALE GENOMIC DNA]</scope>
    <source>
        <strain evidence="1 2">AM-OR11-026</strain>
    </source>
</reference>
<dbReference type="OrthoDB" id="566138at2759"/>
<proteinExistence type="predicted"/>
<accession>A0A1B7N457</accession>
<dbReference type="EMBL" id="KV448242">
    <property type="protein sequence ID" value="OAX39638.1"/>
    <property type="molecule type" value="Genomic_DNA"/>
</dbReference>
<dbReference type="Proteomes" id="UP000092154">
    <property type="component" value="Unassembled WGS sequence"/>
</dbReference>
<protein>
    <submittedName>
        <fullName evidence="1">Uncharacterized protein</fullName>
    </submittedName>
</protein>
<organism evidence="1 2">
    <name type="scientific">Rhizopogon vinicolor AM-OR11-026</name>
    <dbReference type="NCBI Taxonomy" id="1314800"/>
    <lineage>
        <taxon>Eukaryota</taxon>
        <taxon>Fungi</taxon>
        <taxon>Dikarya</taxon>
        <taxon>Basidiomycota</taxon>
        <taxon>Agaricomycotina</taxon>
        <taxon>Agaricomycetes</taxon>
        <taxon>Agaricomycetidae</taxon>
        <taxon>Boletales</taxon>
        <taxon>Suillineae</taxon>
        <taxon>Rhizopogonaceae</taxon>
        <taxon>Rhizopogon</taxon>
    </lineage>
</organism>